<reference evidence="3 4" key="1">
    <citation type="submission" date="2019-12" db="EMBL/GenBank/DDBJ databases">
        <title>Genomic-based taxomic classification of the family Erythrobacteraceae.</title>
        <authorList>
            <person name="Xu L."/>
        </authorList>
    </citation>
    <scope>NUCLEOTIDE SEQUENCE [LARGE SCALE GENOMIC DNA]</scope>
    <source>
        <strain evidence="3 4">KCTC 52763</strain>
    </source>
</reference>
<accession>A0A844ZW14</accession>
<dbReference type="OrthoDB" id="9863306at2"/>
<name>A0A844ZW14_9SPHN</name>
<dbReference type="RefSeq" id="WP_160604865.1">
    <property type="nucleotide sequence ID" value="NZ_WTYX01000002.1"/>
</dbReference>
<keyword evidence="4" id="KW-1185">Reference proteome</keyword>
<dbReference type="AlphaFoldDB" id="A0A844ZW14"/>
<evidence type="ECO:0000313" key="3">
    <source>
        <dbReference type="EMBL" id="MXO91146.1"/>
    </source>
</evidence>
<dbReference type="EMBL" id="WTYX01000002">
    <property type="protein sequence ID" value="MXO91146.1"/>
    <property type="molecule type" value="Genomic_DNA"/>
</dbReference>
<feature type="region of interest" description="Disordered" evidence="1">
    <location>
        <begin position="30"/>
        <end position="84"/>
    </location>
</feature>
<feature type="signal peptide" evidence="2">
    <location>
        <begin position="1"/>
        <end position="25"/>
    </location>
</feature>
<comment type="caution">
    <text evidence="3">The sequence shown here is derived from an EMBL/GenBank/DDBJ whole genome shotgun (WGS) entry which is preliminary data.</text>
</comment>
<proteinExistence type="predicted"/>
<organism evidence="3 4">
    <name type="scientific">Pontixanthobacter aquaemixtae</name>
    <dbReference type="NCBI Taxonomy" id="1958940"/>
    <lineage>
        <taxon>Bacteria</taxon>
        <taxon>Pseudomonadati</taxon>
        <taxon>Pseudomonadota</taxon>
        <taxon>Alphaproteobacteria</taxon>
        <taxon>Sphingomonadales</taxon>
        <taxon>Erythrobacteraceae</taxon>
        <taxon>Pontixanthobacter</taxon>
    </lineage>
</organism>
<evidence type="ECO:0000313" key="4">
    <source>
        <dbReference type="Proteomes" id="UP000442714"/>
    </source>
</evidence>
<dbReference type="Proteomes" id="UP000442714">
    <property type="component" value="Unassembled WGS sequence"/>
</dbReference>
<feature type="chain" id="PRO_5032924475" evidence="2">
    <location>
        <begin position="26"/>
        <end position="239"/>
    </location>
</feature>
<keyword evidence="2" id="KW-0732">Signal</keyword>
<gene>
    <name evidence="3" type="ORF">GRI41_09955</name>
</gene>
<protein>
    <submittedName>
        <fullName evidence="3">Uncharacterized protein</fullName>
    </submittedName>
</protein>
<feature type="compositionally biased region" description="Pro residues" evidence="1">
    <location>
        <begin position="74"/>
        <end position="84"/>
    </location>
</feature>
<sequence>MKPALGMYLIPVAGCLLALPAQVQAQAQGQTAGEPAAEISADSFPTIEAEPEPAPEPIIVEPDTPDAPEQVIEPPAPDPAPAAPIPVPAPAPTLPVEPVLAPPVTSVITSASASLALVEPAADCRPSPRPCVQISGLPGLSFYIVNRDRFRHWATRGGRLSFDAGRGIDRMISIGSNFERMPRSGAHIQQLGQLGKDYWIIPWCAREIDGREVFKASWQTREKIVMHDEIIAEAAIACQ</sequence>
<evidence type="ECO:0000256" key="1">
    <source>
        <dbReference type="SAM" id="MobiDB-lite"/>
    </source>
</evidence>
<evidence type="ECO:0000256" key="2">
    <source>
        <dbReference type="SAM" id="SignalP"/>
    </source>
</evidence>